<dbReference type="InterPro" id="IPR023772">
    <property type="entry name" value="DNA-bd_HTH_TetR-type_CS"/>
</dbReference>
<keyword evidence="2 4" id="KW-0238">DNA-binding</keyword>
<feature type="domain" description="HTH tetR-type" evidence="5">
    <location>
        <begin position="21"/>
        <end position="81"/>
    </location>
</feature>
<accession>A0A1H2MPC6</accession>
<dbReference type="InterPro" id="IPR009057">
    <property type="entry name" value="Homeodomain-like_sf"/>
</dbReference>
<dbReference type="InterPro" id="IPR001647">
    <property type="entry name" value="HTH_TetR"/>
</dbReference>
<dbReference type="Proteomes" id="UP000198825">
    <property type="component" value="Chromosome I"/>
</dbReference>
<dbReference type="PRINTS" id="PR00455">
    <property type="entry name" value="HTHTETR"/>
</dbReference>
<evidence type="ECO:0000259" key="5">
    <source>
        <dbReference type="PROSITE" id="PS50977"/>
    </source>
</evidence>
<dbReference type="InterPro" id="IPR036271">
    <property type="entry name" value="Tet_transcr_reg_TetR-rel_C_sf"/>
</dbReference>
<dbReference type="Pfam" id="PF16859">
    <property type="entry name" value="TetR_C_11"/>
    <property type="match status" value="1"/>
</dbReference>
<dbReference type="SUPFAM" id="SSF46689">
    <property type="entry name" value="Homeodomain-like"/>
    <property type="match status" value="1"/>
</dbReference>
<dbReference type="PROSITE" id="PS01081">
    <property type="entry name" value="HTH_TETR_1"/>
    <property type="match status" value="1"/>
</dbReference>
<dbReference type="Gene3D" id="1.10.10.60">
    <property type="entry name" value="Homeodomain-like"/>
    <property type="match status" value="1"/>
</dbReference>
<proteinExistence type="predicted"/>
<dbReference type="EMBL" id="LT629799">
    <property type="protein sequence ID" value="SDU95097.1"/>
    <property type="molecule type" value="Genomic_DNA"/>
</dbReference>
<dbReference type="RefSeq" id="WP_091074724.1">
    <property type="nucleotide sequence ID" value="NZ_LT629799.1"/>
</dbReference>
<dbReference type="OrthoDB" id="9796019at2"/>
<dbReference type="AlphaFoldDB" id="A0A1H2MPC6"/>
<sequence>MSTADPGGAPAVKQVGRPRDGSRDVLILEEALAVLAEVGYERLTIDAVAARTGAARATIYRRWPTKAELVLDAVRRLSEGDVDPADLPDTGRLRDDLVAIVLSQSEDELQYRMKIVAGVASLALTEDRRLAQAATVASVGSWTRALEVLLQRAVDRGEYPNVSRDVAPDVSGEAGISSGTAVDVAALAQVVPLMCLARAVTQQPISREFSLQLIDGVLIPAMRGAG</sequence>
<dbReference type="STRING" id="546874.SAMN04488544_2465"/>
<name>A0A1H2MPC6_9ACTN</name>
<dbReference type="GO" id="GO:0000976">
    <property type="term" value="F:transcription cis-regulatory region binding"/>
    <property type="evidence" value="ECO:0007669"/>
    <property type="project" value="TreeGrafter"/>
</dbReference>
<dbReference type="SUPFAM" id="SSF48498">
    <property type="entry name" value="Tetracyclin repressor-like, C-terminal domain"/>
    <property type="match status" value="1"/>
</dbReference>
<dbReference type="PROSITE" id="PS50977">
    <property type="entry name" value="HTH_TETR_2"/>
    <property type="match status" value="1"/>
</dbReference>
<dbReference type="PANTHER" id="PTHR30055:SF148">
    <property type="entry name" value="TETR-FAMILY TRANSCRIPTIONAL REGULATOR"/>
    <property type="match status" value="1"/>
</dbReference>
<reference evidence="7" key="1">
    <citation type="submission" date="2016-10" db="EMBL/GenBank/DDBJ databases">
        <authorList>
            <person name="Varghese N."/>
            <person name="Submissions S."/>
        </authorList>
    </citation>
    <scope>NUCLEOTIDE SEQUENCE [LARGE SCALE GENOMIC DNA]</scope>
    <source>
        <strain evidence="7">DSM 21743</strain>
    </source>
</reference>
<gene>
    <name evidence="6" type="ORF">SAMN04488544_2465</name>
</gene>
<dbReference type="InterPro" id="IPR011075">
    <property type="entry name" value="TetR_C"/>
</dbReference>
<evidence type="ECO:0000256" key="1">
    <source>
        <dbReference type="ARBA" id="ARBA00023015"/>
    </source>
</evidence>
<keyword evidence="3" id="KW-0804">Transcription</keyword>
<dbReference type="Pfam" id="PF00440">
    <property type="entry name" value="TetR_N"/>
    <property type="match status" value="1"/>
</dbReference>
<dbReference type="PANTHER" id="PTHR30055">
    <property type="entry name" value="HTH-TYPE TRANSCRIPTIONAL REGULATOR RUTR"/>
    <property type="match status" value="1"/>
</dbReference>
<evidence type="ECO:0000256" key="4">
    <source>
        <dbReference type="PROSITE-ProRule" id="PRU00335"/>
    </source>
</evidence>
<keyword evidence="7" id="KW-1185">Reference proteome</keyword>
<protein>
    <submittedName>
        <fullName evidence="6">Transcriptional repressor C-terminal</fullName>
    </submittedName>
</protein>
<dbReference type="GO" id="GO:0003700">
    <property type="term" value="F:DNA-binding transcription factor activity"/>
    <property type="evidence" value="ECO:0007669"/>
    <property type="project" value="TreeGrafter"/>
</dbReference>
<dbReference type="Gene3D" id="1.10.357.10">
    <property type="entry name" value="Tetracycline Repressor, domain 2"/>
    <property type="match status" value="1"/>
</dbReference>
<feature type="DNA-binding region" description="H-T-H motif" evidence="4">
    <location>
        <begin position="44"/>
        <end position="63"/>
    </location>
</feature>
<dbReference type="InterPro" id="IPR050109">
    <property type="entry name" value="HTH-type_TetR-like_transc_reg"/>
</dbReference>
<evidence type="ECO:0000256" key="2">
    <source>
        <dbReference type="ARBA" id="ARBA00023125"/>
    </source>
</evidence>
<evidence type="ECO:0000313" key="6">
    <source>
        <dbReference type="EMBL" id="SDU95097.1"/>
    </source>
</evidence>
<organism evidence="6 7">
    <name type="scientific">Microlunatus sagamiharensis</name>
    <dbReference type="NCBI Taxonomy" id="546874"/>
    <lineage>
        <taxon>Bacteria</taxon>
        <taxon>Bacillati</taxon>
        <taxon>Actinomycetota</taxon>
        <taxon>Actinomycetes</taxon>
        <taxon>Propionibacteriales</taxon>
        <taxon>Propionibacteriaceae</taxon>
        <taxon>Microlunatus</taxon>
    </lineage>
</organism>
<evidence type="ECO:0000256" key="3">
    <source>
        <dbReference type="ARBA" id="ARBA00023163"/>
    </source>
</evidence>
<evidence type="ECO:0000313" key="7">
    <source>
        <dbReference type="Proteomes" id="UP000198825"/>
    </source>
</evidence>
<keyword evidence="1" id="KW-0805">Transcription regulation</keyword>